<dbReference type="OrthoDB" id="9782846at2"/>
<sequence>MKRLWLLSCVLGLMLFLVACGNDSSDPASDDEVDNGSETVEDPEPAEEELPDHDFGGLVLKVGAPFSREIDPNVNERNERLAERIAFLEEKWNFTYETVEIGWDDWVGNYIRSTLGGDPIADIVHVLSPALYPNLISNGIVYPVSDLGVIDYDDIKWSQAAKDASEYEGKYYSLTPNGIDMRDAIFWNKTLFDDLGLPDLYELYENGEWTWEKMMEIADQATRDTDNDGETDIFGFAAENLAWKLIYANGYESITKTDDGIEIDMNDETVVEALEFFSDVNNSFGHTLREPEEGDEWNFRYTDFADGNIAMVSAEWWVTYNYWTDGRMQGEYGMVPFPTGPSFDQSISYGYEQSYDVMLATVDQPEEKAIIWDAIHDIGTDDDWERWIRADFEAHAGDRETVDYGLMLNNNTRINLIRGFEDINNTFNDFFAQVSSGETTVQSGLESIESQIQAALEDFENEGMDLGIDEEEE</sequence>
<evidence type="ECO:0000256" key="1">
    <source>
        <dbReference type="SAM" id="MobiDB-lite"/>
    </source>
</evidence>
<evidence type="ECO:0000313" key="3">
    <source>
        <dbReference type="EMBL" id="SEN70698.1"/>
    </source>
</evidence>
<dbReference type="Proteomes" id="UP000199300">
    <property type="component" value="Unassembled WGS sequence"/>
</dbReference>
<reference evidence="3 4" key="1">
    <citation type="submission" date="2016-10" db="EMBL/GenBank/DDBJ databases">
        <authorList>
            <person name="de Groot N.N."/>
        </authorList>
    </citation>
    <scope>NUCLEOTIDE SEQUENCE [LARGE SCALE GENOMIC DNA]</scope>
    <source>
        <strain evidence="3 4">CGMCC 1.10434</strain>
    </source>
</reference>
<feature type="chain" id="PRO_5038507801" evidence="2">
    <location>
        <begin position="20"/>
        <end position="473"/>
    </location>
</feature>
<proteinExistence type="predicted"/>
<evidence type="ECO:0000256" key="2">
    <source>
        <dbReference type="SAM" id="SignalP"/>
    </source>
</evidence>
<feature type="signal peptide" evidence="2">
    <location>
        <begin position="1"/>
        <end position="19"/>
    </location>
</feature>
<dbReference type="Pfam" id="PF01547">
    <property type="entry name" value="SBP_bac_1"/>
    <property type="match status" value="1"/>
</dbReference>
<dbReference type="PANTHER" id="PTHR43649">
    <property type="entry name" value="ARABINOSE-BINDING PROTEIN-RELATED"/>
    <property type="match status" value="1"/>
</dbReference>
<dbReference type="RefSeq" id="WP_091494816.1">
    <property type="nucleotide sequence ID" value="NZ_FODJ01000001.1"/>
</dbReference>
<gene>
    <name evidence="3" type="ORF">SAMN04488134_101688</name>
</gene>
<dbReference type="InterPro" id="IPR006059">
    <property type="entry name" value="SBP"/>
</dbReference>
<feature type="compositionally biased region" description="Acidic residues" evidence="1">
    <location>
        <begin position="28"/>
        <end position="51"/>
    </location>
</feature>
<accession>A0A1H8ISR9</accession>
<dbReference type="STRING" id="872970.SAMN04488134_101688"/>
<protein>
    <submittedName>
        <fullName evidence="3">ABC-type glycerol-3-phosphate transport system, substrate-binding protein</fullName>
    </submittedName>
</protein>
<dbReference type="PANTHER" id="PTHR43649:SF12">
    <property type="entry name" value="DIACETYLCHITOBIOSE BINDING PROTEIN DASA"/>
    <property type="match status" value="1"/>
</dbReference>
<dbReference type="PROSITE" id="PS51257">
    <property type="entry name" value="PROKAR_LIPOPROTEIN"/>
    <property type="match status" value="1"/>
</dbReference>
<dbReference type="Gene3D" id="3.40.190.10">
    <property type="entry name" value="Periplasmic binding protein-like II"/>
    <property type="match status" value="1"/>
</dbReference>
<dbReference type="SUPFAM" id="SSF53850">
    <property type="entry name" value="Periplasmic binding protein-like II"/>
    <property type="match status" value="1"/>
</dbReference>
<keyword evidence="4" id="KW-1185">Reference proteome</keyword>
<dbReference type="InterPro" id="IPR050490">
    <property type="entry name" value="Bact_solute-bd_prot1"/>
</dbReference>
<evidence type="ECO:0000313" key="4">
    <source>
        <dbReference type="Proteomes" id="UP000199300"/>
    </source>
</evidence>
<dbReference type="AlphaFoldDB" id="A0A1H8ISR9"/>
<name>A0A1H8ISR9_9BACI</name>
<keyword evidence="2" id="KW-0732">Signal</keyword>
<organism evidence="3 4">
    <name type="scientific">Amphibacillus marinus</name>
    <dbReference type="NCBI Taxonomy" id="872970"/>
    <lineage>
        <taxon>Bacteria</taxon>
        <taxon>Bacillati</taxon>
        <taxon>Bacillota</taxon>
        <taxon>Bacilli</taxon>
        <taxon>Bacillales</taxon>
        <taxon>Bacillaceae</taxon>
        <taxon>Amphibacillus</taxon>
    </lineage>
</organism>
<dbReference type="EMBL" id="FODJ01000001">
    <property type="protein sequence ID" value="SEN70698.1"/>
    <property type="molecule type" value="Genomic_DNA"/>
</dbReference>
<feature type="region of interest" description="Disordered" evidence="1">
    <location>
        <begin position="26"/>
        <end position="52"/>
    </location>
</feature>